<evidence type="ECO:0000259" key="4">
    <source>
        <dbReference type="PROSITE" id="PS50206"/>
    </source>
</evidence>
<feature type="signal peptide" evidence="3">
    <location>
        <begin position="1"/>
        <end position="21"/>
    </location>
</feature>
<dbReference type="Pfam" id="PF01326">
    <property type="entry name" value="PPDK_N"/>
    <property type="match status" value="1"/>
</dbReference>
<dbReference type="SUPFAM" id="SSF52009">
    <property type="entry name" value="Phosphohistidine domain"/>
    <property type="match status" value="1"/>
</dbReference>
<dbReference type="GO" id="GO:0004792">
    <property type="term" value="F:thiosulfate-cyanide sulfurtransferase activity"/>
    <property type="evidence" value="ECO:0007669"/>
    <property type="project" value="InterPro"/>
</dbReference>
<protein>
    <submittedName>
        <fullName evidence="5">PEP-utilizing protein</fullName>
    </submittedName>
</protein>
<comment type="similarity">
    <text evidence="1">Belongs to the OXA1/ALB3/YidC family.</text>
</comment>
<dbReference type="Gene3D" id="3.40.250.10">
    <property type="entry name" value="Rhodanese-like domain"/>
    <property type="match status" value="2"/>
</dbReference>
<dbReference type="PROSITE" id="PS00380">
    <property type="entry name" value="RHODANESE_1"/>
    <property type="match status" value="1"/>
</dbReference>
<dbReference type="GO" id="GO:0016020">
    <property type="term" value="C:membrane"/>
    <property type="evidence" value="ECO:0007669"/>
    <property type="project" value="UniProtKB-SubCell"/>
</dbReference>
<geneLocation type="plasmid" evidence="5 6">
    <name>unnamed1</name>
</geneLocation>
<dbReference type="Pfam" id="PF02096">
    <property type="entry name" value="60KD_IMP"/>
    <property type="match status" value="1"/>
</dbReference>
<keyword evidence="3" id="KW-0732">Signal</keyword>
<dbReference type="InterPro" id="IPR001307">
    <property type="entry name" value="Thiosulphate_STrfase_CS"/>
</dbReference>
<feature type="transmembrane region" description="Helical" evidence="2">
    <location>
        <begin position="500"/>
        <end position="519"/>
    </location>
</feature>
<evidence type="ECO:0000256" key="2">
    <source>
        <dbReference type="SAM" id="Phobius"/>
    </source>
</evidence>
<dbReference type="GO" id="GO:0005524">
    <property type="term" value="F:ATP binding"/>
    <property type="evidence" value="ECO:0007669"/>
    <property type="project" value="InterPro"/>
</dbReference>
<dbReference type="InterPro" id="IPR001763">
    <property type="entry name" value="Rhodanese-like_dom"/>
</dbReference>
<keyword evidence="5" id="KW-0614">Plasmid</keyword>
<dbReference type="InterPro" id="IPR036873">
    <property type="entry name" value="Rhodanese-like_dom_sf"/>
</dbReference>
<dbReference type="InterPro" id="IPR028055">
    <property type="entry name" value="YidC/Oxa/ALB_C"/>
</dbReference>
<evidence type="ECO:0000256" key="3">
    <source>
        <dbReference type="SAM" id="SignalP"/>
    </source>
</evidence>
<comment type="subcellular location">
    <subcellularLocation>
        <location evidence="1">Membrane</location>
        <topology evidence="1">Multi-pass membrane protein</topology>
    </subcellularLocation>
</comment>
<evidence type="ECO:0000313" key="6">
    <source>
        <dbReference type="Proteomes" id="UP000013243"/>
    </source>
</evidence>
<gene>
    <name evidence="5" type="ORF">K529_019700</name>
</gene>
<feature type="domain" description="Rhodanese" evidence="4">
    <location>
        <begin position="147"/>
        <end position="233"/>
    </location>
</feature>
<dbReference type="InterPro" id="IPR002192">
    <property type="entry name" value="PPDK_AMP/ATP-bd"/>
</dbReference>
<dbReference type="PROSITE" id="PS50206">
    <property type="entry name" value="RHODANESE_3"/>
    <property type="match status" value="2"/>
</dbReference>
<feature type="transmembrane region" description="Helical" evidence="2">
    <location>
        <begin position="71"/>
        <end position="91"/>
    </location>
</feature>
<evidence type="ECO:0000313" key="5">
    <source>
        <dbReference type="EMBL" id="ANP42988.1"/>
    </source>
</evidence>
<proteinExistence type="inferred from homology"/>
<dbReference type="PANTHER" id="PTHR43615">
    <property type="entry name" value="PHOSPHOENOLPYRUVATE SYNTHASE-RELATED"/>
    <property type="match status" value="1"/>
</dbReference>
<dbReference type="GO" id="GO:0016301">
    <property type="term" value="F:kinase activity"/>
    <property type="evidence" value="ECO:0007669"/>
    <property type="project" value="InterPro"/>
</dbReference>
<feature type="transmembrane region" description="Helical" evidence="2">
    <location>
        <begin position="37"/>
        <end position="59"/>
    </location>
</feature>
<dbReference type="InterPro" id="IPR013815">
    <property type="entry name" value="ATP_grasp_subdomain_1"/>
</dbReference>
<feature type="transmembrane region" description="Helical" evidence="2">
    <location>
        <begin position="392"/>
        <end position="412"/>
    </location>
</feature>
<dbReference type="CDD" id="cd00158">
    <property type="entry name" value="RHOD"/>
    <property type="match status" value="2"/>
</dbReference>
<dbReference type="EMBL" id="CP015231">
    <property type="protein sequence ID" value="ANP42988.1"/>
    <property type="molecule type" value="Genomic_DNA"/>
</dbReference>
<dbReference type="PANTHER" id="PTHR43615:SF1">
    <property type="entry name" value="PPDK_N DOMAIN-CONTAINING PROTEIN"/>
    <property type="match status" value="1"/>
</dbReference>
<dbReference type="SUPFAM" id="SSF52821">
    <property type="entry name" value="Rhodanese/Cell cycle control phosphatase"/>
    <property type="match status" value="2"/>
</dbReference>
<name>A0A1B1A8Y7_9RHOB</name>
<feature type="transmembrane region" description="Helical" evidence="2">
    <location>
        <begin position="462"/>
        <end position="480"/>
    </location>
</feature>
<dbReference type="Gene3D" id="3.30.470.20">
    <property type="entry name" value="ATP-grasp fold, B domain"/>
    <property type="match status" value="1"/>
</dbReference>
<dbReference type="Gene3D" id="3.30.1490.20">
    <property type="entry name" value="ATP-grasp fold, A domain"/>
    <property type="match status" value="1"/>
</dbReference>
<dbReference type="InterPro" id="IPR051549">
    <property type="entry name" value="PEP_Utilizing_Enz"/>
</dbReference>
<dbReference type="SUPFAM" id="SSF56059">
    <property type="entry name" value="Glutathione synthetase ATP-binding domain-like"/>
    <property type="match status" value="1"/>
</dbReference>
<keyword evidence="2" id="KW-1133">Transmembrane helix</keyword>
<feature type="domain" description="Rhodanese" evidence="4">
    <location>
        <begin position="265"/>
        <end position="349"/>
    </location>
</feature>
<keyword evidence="2" id="KW-0472">Membrane</keyword>
<dbReference type="Gene3D" id="3.50.30.10">
    <property type="entry name" value="Phosphohistidine domain"/>
    <property type="match status" value="1"/>
</dbReference>
<feature type="chain" id="PRO_5008518521" evidence="3">
    <location>
        <begin position="22"/>
        <end position="1320"/>
    </location>
</feature>
<dbReference type="Proteomes" id="UP000013243">
    <property type="component" value="Plasmid unnamed1"/>
</dbReference>
<dbReference type="KEGG" id="rmb:K529_019700"/>
<organism evidence="5 6">
    <name type="scientific">Tritonibacter mobilis F1926</name>
    <dbReference type="NCBI Taxonomy" id="1265309"/>
    <lineage>
        <taxon>Bacteria</taxon>
        <taxon>Pseudomonadati</taxon>
        <taxon>Pseudomonadota</taxon>
        <taxon>Alphaproteobacteria</taxon>
        <taxon>Rhodobacterales</taxon>
        <taxon>Paracoccaceae</taxon>
        <taxon>Tritonibacter</taxon>
    </lineage>
</organism>
<dbReference type="SMART" id="SM00450">
    <property type="entry name" value="RHOD"/>
    <property type="match status" value="2"/>
</dbReference>
<reference evidence="5 6" key="1">
    <citation type="journal article" date="2016" name="ISME J.">
        <title>Global occurrence and heterogeneity of the Roseobacter-clade species Ruegeria mobilis.</title>
        <authorList>
            <person name="Sonnenschein E."/>
            <person name="Gram L."/>
        </authorList>
    </citation>
    <scope>NUCLEOTIDE SEQUENCE [LARGE SCALE GENOMIC DNA]</scope>
    <source>
        <strain evidence="5 6">F1926</strain>
        <plasmid evidence="5 6">unnamed1</plasmid>
    </source>
</reference>
<dbReference type="InterPro" id="IPR036637">
    <property type="entry name" value="Phosphohistidine_dom_sf"/>
</dbReference>
<dbReference type="InterPro" id="IPR008279">
    <property type="entry name" value="PEP-util_enz_mobile_dom"/>
</dbReference>
<dbReference type="Pfam" id="PF00581">
    <property type="entry name" value="Rhodanese"/>
    <property type="match status" value="2"/>
</dbReference>
<evidence type="ECO:0000256" key="1">
    <source>
        <dbReference type="RuleBase" id="RU003945"/>
    </source>
</evidence>
<sequence length="1320" mass="144664">MCFCLFIITAFLSATSSAAYAIPSPELVLGSVSSLSQILAVVVATISGFGAIIASRLGLKTRSGGGKYPTKTISALILTAVALAFVNHWQWQRNKSQEQQRLQATLTRPAQFDGTKIKDAELKETSYTAQKTHAQGITTEDAAALLSEGDVKFFDIRESAENAMGTLPGAEHIRFPDFREAPPVAPGDKVVLFCHNGNRSSETCTELAKLGIDCRFIAGGIEKWIVEGRSFSDSRVQSLSDLRAIPEYQNKSRLMSTADFKTYMESGAAQIVDTRYPKDFEAGHLPGAVNIPLRALTTQELQSRIAKLRKVPTVAACYDRRSCFMGQVLGLELTQAGIPFEGRYTVPWEYFIPPAPKPHVVTWMAEQESGLWDKAVQGISQALIWGHNKSHLLLSLLVMALISRIMVLPIALKSERDQIKLRDHKTELNELKSTLAHDPMRKARAIRGFYAKHGLTPMRNMAALLFLPLMMLGLQAAERASSGIVEGFLWIADLGAPDPLWIAPALTCALAGLYLVLAIAKSRRSAVLWLGLGMPALFVLTMGLSAAGNLYLCMSLIGLLAQYLFVSGTFRRIGHKLRMLSRLPDGVYKLGDTGKLALAGNKALRLSQMAQAGFLVPNAVVLTDGFLTRYSAANARQRAQMASTIWQNIGPNPCAVRSSASNEDGAEQSFAGVFDSVLDVKEHNIAEAIETVLASFSSDRADSYQIASAGQANILVQEMVDASFAGVLFTQDPQAPGMMLLEWVEGCGEDLVSGRKTPGTARFGRVSGSQAPDTETPPFDPAHLLQMGRAIEALFDQAQDIEWAWADGQFYILQSRDITTVAVGSESEQAAAVEWRRLFALRNTSDDPEGIILEQDEMSEVLPRPTPLSFSLMTDLWAPGGSLDLASRALGLPYTLPEGPDAHLVRLFGKTYVDTNMKKKLAMDLRGNRANRLRKQLQPTLEAFERDVLPKLQDRVEDWQAVRFEALPQRKLLETISQIRDYFVTGIYVEAEKINLLAAFAMQEANSAAQGDPALRSHLMQAELKYSPASLLAQCKGSEDDAQARALELMGHRAMFDYELSTPRYHEAPGLLFTLLDPSHEALEPSQLPQGVPQDLKHTLEMAIAFQDLKERAKHEALRVLNEMRRALRAFADQNGLGQLVFHLTMEELLTGDWAQPERLRERAKERQRHDELCREHAPTNVQLSLLDCEHLSSGAVKTLEDGTLGGICVAGSGSATGRVFRVADETAYGPDAFEGFEPGDIIVCHMVNPAWLPQVQQAGAMVSIVGGWLSHMAIVAREKHILMLVGAQGLDALAQGDIITVTDRGEIEPQNNESQALRA</sequence>
<accession>A0A1B1A8Y7</accession>
<keyword evidence="1 2" id="KW-0812">Transmembrane</keyword>
<feature type="transmembrane region" description="Helical" evidence="2">
    <location>
        <begin position="526"/>
        <end position="543"/>
    </location>
</feature>
<dbReference type="Pfam" id="PF00391">
    <property type="entry name" value="PEP-utilizers"/>
    <property type="match status" value="1"/>
</dbReference>